<gene>
    <name evidence="1" type="ORF">Pmar_PMAR020047</name>
</gene>
<accession>C5L0K5</accession>
<dbReference type="InterPro" id="IPR012337">
    <property type="entry name" value="RNaseH-like_sf"/>
</dbReference>
<dbReference type="Gene3D" id="3.30.420.10">
    <property type="entry name" value="Ribonuclease H-like superfamily/Ribonuclease H"/>
    <property type="match status" value="1"/>
</dbReference>
<evidence type="ECO:0000313" key="1">
    <source>
        <dbReference type="EMBL" id="EER09753.1"/>
    </source>
</evidence>
<feature type="non-terminal residue" evidence="1">
    <location>
        <position position="204"/>
    </location>
</feature>
<dbReference type="EMBL" id="GG678044">
    <property type="protein sequence ID" value="EER09753.1"/>
    <property type="molecule type" value="Genomic_DNA"/>
</dbReference>
<protein>
    <submittedName>
        <fullName evidence="1">Uncharacterized protein</fullName>
    </submittedName>
</protein>
<name>C5L0K5_PERM5</name>
<dbReference type="CDD" id="cd09276">
    <property type="entry name" value="Rnase_HI_RT_non_LTR"/>
    <property type="match status" value="1"/>
</dbReference>
<sequence length="204" mass="22068">MKKDGNEKEFKRCAEDMLSELGDGILAVFSDGSKADGRVGCGYRCVLDGEVLCEKAVPLSPYGSIYYAELPGVFYAIRWLLSMAGRLVSNGICFRVDNQSVAYALGGGFNTRDPTVTTVVAEAEELKGQLGVGLFPKWIPSHCGLVHNDAVDALATQVTMDDQVGGRTLVINDDLPIPLSDIISTTKVVLKDRHQIVPERAAYL</sequence>
<organism evidence="2">
    <name type="scientific">Perkinsus marinus (strain ATCC 50983 / TXsc)</name>
    <dbReference type="NCBI Taxonomy" id="423536"/>
    <lineage>
        <taxon>Eukaryota</taxon>
        <taxon>Sar</taxon>
        <taxon>Alveolata</taxon>
        <taxon>Perkinsozoa</taxon>
        <taxon>Perkinsea</taxon>
        <taxon>Perkinsida</taxon>
        <taxon>Perkinsidae</taxon>
        <taxon>Perkinsus</taxon>
    </lineage>
</organism>
<dbReference type="InParanoid" id="C5L0K5"/>
<dbReference type="OrthoDB" id="411823at2759"/>
<dbReference type="Proteomes" id="UP000007800">
    <property type="component" value="Unassembled WGS sequence"/>
</dbReference>
<dbReference type="GO" id="GO:0003676">
    <property type="term" value="F:nucleic acid binding"/>
    <property type="evidence" value="ECO:0007669"/>
    <property type="project" value="InterPro"/>
</dbReference>
<dbReference type="AlphaFoldDB" id="C5L0K5"/>
<dbReference type="InterPro" id="IPR036397">
    <property type="entry name" value="RNaseH_sf"/>
</dbReference>
<proteinExistence type="predicted"/>
<dbReference type="RefSeq" id="XP_002777958.1">
    <property type="nucleotide sequence ID" value="XM_002777912.1"/>
</dbReference>
<evidence type="ECO:0000313" key="2">
    <source>
        <dbReference type="Proteomes" id="UP000007800"/>
    </source>
</evidence>
<dbReference type="SUPFAM" id="SSF53098">
    <property type="entry name" value="Ribonuclease H-like"/>
    <property type="match status" value="1"/>
</dbReference>
<keyword evidence="2" id="KW-1185">Reference proteome</keyword>
<reference evidence="1 2" key="1">
    <citation type="submission" date="2008-07" db="EMBL/GenBank/DDBJ databases">
        <authorList>
            <person name="El-Sayed N."/>
            <person name="Caler E."/>
            <person name="Inman J."/>
            <person name="Amedeo P."/>
            <person name="Hass B."/>
            <person name="Wortman J."/>
        </authorList>
    </citation>
    <scope>NUCLEOTIDE SEQUENCE [LARGE SCALE GENOMIC DNA]</scope>
    <source>
        <strain evidence="2">ATCC 50983 / TXsc</strain>
    </source>
</reference>
<dbReference type="GeneID" id="9052688"/>